<organism evidence="6 7">
    <name type="scientific">Larinioides sclopetarius</name>
    <dbReference type="NCBI Taxonomy" id="280406"/>
    <lineage>
        <taxon>Eukaryota</taxon>
        <taxon>Metazoa</taxon>
        <taxon>Ecdysozoa</taxon>
        <taxon>Arthropoda</taxon>
        <taxon>Chelicerata</taxon>
        <taxon>Arachnida</taxon>
        <taxon>Araneae</taxon>
        <taxon>Araneomorphae</taxon>
        <taxon>Entelegynae</taxon>
        <taxon>Araneoidea</taxon>
        <taxon>Araneidae</taxon>
        <taxon>Larinioides</taxon>
    </lineage>
</organism>
<dbReference type="AlphaFoldDB" id="A0AAV2ALU8"/>
<keyword evidence="4" id="KW-0378">Hydrolase</keyword>
<dbReference type="PRINTS" id="PR00481">
    <property type="entry name" value="LAMNOPPTDASE"/>
</dbReference>
<dbReference type="Pfam" id="PF00883">
    <property type="entry name" value="Peptidase_M17"/>
    <property type="match status" value="1"/>
</dbReference>
<dbReference type="GO" id="GO:0005737">
    <property type="term" value="C:cytoplasm"/>
    <property type="evidence" value="ECO:0007669"/>
    <property type="project" value="InterPro"/>
</dbReference>
<accession>A0AAV2ALU8</accession>
<keyword evidence="2" id="KW-0031">Aminopeptidase</keyword>
<dbReference type="PANTHER" id="PTHR11963">
    <property type="entry name" value="LEUCINE AMINOPEPTIDASE-RELATED"/>
    <property type="match status" value="1"/>
</dbReference>
<keyword evidence="3" id="KW-0645">Protease</keyword>
<dbReference type="EMBL" id="CAXIEN010000184">
    <property type="protein sequence ID" value="CAL1284919.1"/>
    <property type="molecule type" value="Genomic_DNA"/>
</dbReference>
<dbReference type="PANTHER" id="PTHR11963:SF4">
    <property type="entry name" value="AMINOPEPTIDASE NPEPL1-RELATED"/>
    <property type="match status" value="1"/>
</dbReference>
<proteinExistence type="inferred from homology"/>
<dbReference type="InterPro" id="IPR000819">
    <property type="entry name" value="Peptidase_M17_C"/>
</dbReference>
<dbReference type="Pfam" id="PF18295">
    <property type="entry name" value="Pdase_M17_N2"/>
    <property type="match status" value="1"/>
</dbReference>
<dbReference type="Gene3D" id="3.40.50.10590">
    <property type="entry name" value="Zn-dependent exopeptidases"/>
    <property type="match status" value="1"/>
</dbReference>
<dbReference type="CDD" id="cd00433">
    <property type="entry name" value="Peptidase_M17"/>
    <property type="match status" value="1"/>
</dbReference>
<evidence type="ECO:0000256" key="3">
    <source>
        <dbReference type="ARBA" id="ARBA00022670"/>
    </source>
</evidence>
<evidence type="ECO:0000313" key="6">
    <source>
        <dbReference type="EMBL" id="CAL1284919.1"/>
    </source>
</evidence>
<comment type="similarity">
    <text evidence="1">Belongs to the peptidase M17 family.</text>
</comment>
<dbReference type="FunFam" id="3.40.630.10:FF:000035">
    <property type="entry name" value="Probable aminopeptidase NPEPL1"/>
    <property type="match status" value="1"/>
</dbReference>
<keyword evidence="7" id="KW-1185">Reference proteome</keyword>
<dbReference type="InterPro" id="IPR041417">
    <property type="entry name" value="NPEPL1_N"/>
</dbReference>
<dbReference type="GO" id="GO:0070006">
    <property type="term" value="F:metalloaminopeptidase activity"/>
    <property type="evidence" value="ECO:0007669"/>
    <property type="project" value="InterPro"/>
</dbReference>
<gene>
    <name evidence="6" type="ORF">LARSCL_LOCUS13402</name>
</gene>
<evidence type="ECO:0000256" key="4">
    <source>
        <dbReference type="ARBA" id="ARBA00022801"/>
    </source>
</evidence>
<comment type="caution">
    <text evidence="6">The sequence shown here is derived from an EMBL/GenBank/DDBJ whole genome shotgun (WGS) entry which is preliminary data.</text>
</comment>
<evidence type="ECO:0000256" key="1">
    <source>
        <dbReference type="ARBA" id="ARBA00009528"/>
    </source>
</evidence>
<dbReference type="PROSITE" id="PS00631">
    <property type="entry name" value="CYTOSOL_AP"/>
    <property type="match status" value="1"/>
</dbReference>
<dbReference type="SUPFAM" id="SSF53187">
    <property type="entry name" value="Zn-dependent exopeptidases"/>
    <property type="match status" value="1"/>
</dbReference>
<evidence type="ECO:0000313" key="7">
    <source>
        <dbReference type="Proteomes" id="UP001497382"/>
    </source>
</evidence>
<feature type="domain" description="Cytosol aminopeptidase" evidence="5">
    <location>
        <begin position="339"/>
        <end position="346"/>
    </location>
</feature>
<reference evidence="6 7" key="1">
    <citation type="submission" date="2024-04" db="EMBL/GenBank/DDBJ databases">
        <authorList>
            <person name="Rising A."/>
            <person name="Reimegard J."/>
            <person name="Sonavane S."/>
            <person name="Akerstrom W."/>
            <person name="Nylinder S."/>
            <person name="Hedman E."/>
            <person name="Kallberg Y."/>
        </authorList>
    </citation>
    <scope>NUCLEOTIDE SEQUENCE [LARGE SCALE GENOMIC DNA]</scope>
</reference>
<dbReference type="Proteomes" id="UP001497382">
    <property type="component" value="Unassembled WGS sequence"/>
</dbReference>
<evidence type="ECO:0000259" key="5">
    <source>
        <dbReference type="PROSITE" id="PS00631"/>
    </source>
</evidence>
<dbReference type="InterPro" id="IPR011356">
    <property type="entry name" value="Leucine_aapep/pepB"/>
</dbReference>
<dbReference type="Gene3D" id="3.40.630.10">
    <property type="entry name" value="Zn peptidases"/>
    <property type="match status" value="1"/>
</dbReference>
<dbReference type="GO" id="GO:0030145">
    <property type="term" value="F:manganese ion binding"/>
    <property type="evidence" value="ECO:0007669"/>
    <property type="project" value="InterPro"/>
</dbReference>
<name>A0AAV2ALU8_9ARAC</name>
<evidence type="ECO:0000256" key="2">
    <source>
        <dbReference type="ARBA" id="ARBA00022438"/>
    </source>
</evidence>
<sequence length="512" mass="55225">MIEVTVKFSNKLSPSDPHKNAVLIIGQRHHLVTVPYEEISLKFGTRVTKELYDSAMDQIKGSLLDVVPLYMKYANLAKINAKCSRHNTPSHCHTLSKFVKCHSTGKDEYIVVVCEYKHLLASACAVARTYPVYCKKSHRTPYSVTVEFIVCDSSNYSKHLPLTDADISCLQAAADAVRTAGKIVDTPCNEMHTDAFLEEIHKVGEALGIKPEVIRGEDLQKRGFGGLYAVGKAAEHPPALAILSHTVRGAKETIAWVGKGIVYDTGGLFIKSRSSMPGMKRDCGGAAGILGAFYLAVKMGFKENLHAIFCLAENSVGPLATRPDDVITLYSGKTVEVNNTDAEGRLVLGDGVAYAKKDLQATTIVDMATLTGAQGVATGRYHAALLTNSEDWEQKAVSAGKLSGDLIHPVPFVPELHFCEFNSSHADMKNSVSDNACGAVSCAGLFIGSHIGFDYEGNWLHIDMAKPCYQGDRATGYGVALLNTLFAYASQSPMLLKLASGQNSCQGKNSIA</sequence>
<protein>
    <recommendedName>
        <fullName evidence="5">Cytosol aminopeptidase domain-containing protein</fullName>
    </recommendedName>
</protein>
<dbReference type="GO" id="GO:0006508">
    <property type="term" value="P:proteolysis"/>
    <property type="evidence" value="ECO:0007669"/>
    <property type="project" value="UniProtKB-KW"/>
</dbReference>